<evidence type="ECO:0000313" key="3">
    <source>
        <dbReference type="EMBL" id="MBW5420257.1"/>
    </source>
</evidence>
<feature type="region of interest" description="Disordered" evidence="1">
    <location>
        <begin position="54"/>
        <end position="217"/>
    </location>
</feature>
<protein>
    <submittedName>
        <fullName evidence="3">Collagen-like protein</fullName>
    </submittedName>
</protein>
<dbReference type="PANTHER" id="PTHR24637:SF421">
    <property type="entry name" value="CUTICLE COLLAGEN DPY-2"/>
    <property type="match status" value="1"/>
</dbReference>
<reference evidence="3 4" key="1">
    <citation type="submission" date="2019-11" db="EMBL/GenBank/DDBJ databases">
        <authorList>
            <person name="Ay H."/>
        </authorList>
    </citation>
    <scope>NUCLEOTIDE SEQUENCE [LARGE SCALE GENOMIC DNA]</scope>
    <source>
        <strain evidence="3 4">BG9H</strain>
    </source>
</reference>
<gene>
    <name evidence="3" type="ORF">GKQ77_01560</name>
</gene>
<name>A0ABS6YFR5_9ACTN</name>
<keyword evidence="4" id="KW-1185">Reference proteome</keyword>
<keyword evidence="2" id="KW-1133">Transmembrane helix</keyword>
<dbReference type="Pfam" id="PF01391">
    <property type="entry name" value="Collagen"/>
    <property type="match status" value="1"/>
</dbReference>
<keyword evidence="2" id="KW-0812">Transmembrane</keyword>
<dbReference type="RefSeq" id="WP_219686762.1">
    <property type="nucleotide sequence ID" value="NZ_WMBF01000006.1"/>
</dbReference>
<dbReference type="Proteomes" id="UP001197114">
    <property type="component" value="Unassembled WGS sequence"/>
</dbReference>
<comment type="caution">
    <text evidence="3">The sequence shown here is derived from an EMBL/GenBank/DDBJ whole genome shotgun (WGS) entry which is preliminary data.</text>
</comment>
<feature type="compositionally biased region" description="Gly residues" evidence="1">
    <location>
        <begin position="109"/>
        <end position="118"/>
    </location>
</feature>
<dbReference type="InterPro" id="IPR008160">
    <property type="entry name" value="Collagen"/>
</dbReference>
<dbReference type="EMBL" id="WMBF01000006">
    <property type="protein sequence ID" value="MBW5420257.1"/>
    <property type="molecule type" value="Genomic_DNA"/>
</dbReference>
<accession>A0ABS6YFR5</accession>
<feature type="compositionally biased region" description="Pro residues" evidence="1">
    <location>
        <begin position="134"/>
        <end position="152"/>
    </location>
</feature>
<evidence type="ECO:0000256" key="2">
    <source>
        <dbReference type="SAM" id="Phobius"/>
    </source>
</evidence>
<feature type="transmembrane region" description="Helical" evidence="2">
    <location>
        <begin position="12"/>
        <end position="29"/>
    </location>
</feature>
<feature type="compositionally biased region" description="Low complexity" evidence="1">
    <location>
        <begin position="120"/>
        <end position="132"/>
    </location>
</feature>
<proteinExistence type="predicted"/>
<organism evidence="3 4">
    <name type="scientific">Streptomyces anatolicus</name>
    <dbReference type="NCBI Taxonomy" id="2675858"/>
    <lineage>
        <taxon>Bacteria</taxon>
        <taxon>Bacillati</taxon>
        <taxon>Actinomycetota</taxon>
        <taxon>Actinomycetes</taxon>
        <taxon>Kitasatosporales</taxon>
        <taxon>Streptomycetaceae</taxon>
        <taxon>Streptomyces</taxon>
    </lineage>
</organism>
<evidence type="ECO:0000256" key="1">
    <source>
        <dbReference type="SAM" id="MobiDB-lite"/>
    </source>
</evidence>
<evidence type="ECO:0000313" key="4">
    <source>
        <dbReference type="Proteomes" id="UP001197114"/>
    </source>
</evidence>
<keyword evidence="2" id="KW-0472">Membrane</keyword>
<dbReference type="PANTHER" id="PTHR24637">
    <property type="entry name" value="COLLAGEN"/>
    <property type="match status" value="1"/>
</dbReference>
<sequence length="217" mass="21683">MSAHRPPRRDPFVLLLGTLLALLVAYIWWQTSQLSHDLRTANQARDALASQVQRLGGKPVAGPPGSRGESITGPRGPQGERGERGEPGPAGKSGKPGPPGEDGAAGKKGVTGPGGEPGADGEAGTPGADGAAGPPGPQGEPGPAGPEGPAGPPGKDGADGERGPAGPSCPDGYSLQAPADDPDALVCRRDGAPQPDPTGDEPPKPQAALDPQRRQYR</sequence>